<dbReference type="EMBL" id="MFES01000029">
    <property type="protein sequence ID" value="OGE84974.1"/>
    <property type="molecule type" value="Genomic_DNA"/>
</dbReference>
<feature type="transmembrane region" description="Helical" evidence="7">
    <location>
        <begin position="64"/>
        <end position="84"/>
    </location>
</feature>
<dbReference type="Pfam" id="PF04226">
    <property type="entry name" value="Transgly_assoc"/>
    <property type="match status" value="1"/>
</dbReference>
<evidence type="ECO:0000256" key="4">
    <source>
        <dbReference type="ARBA" id="ARBA00022692"/>
    </source>
</evidence>
<accession>A0A1F5P585</accession>
<dbReference type="GO" id="GO:0005886">
    <property type="term" value="C:plasma membrane"/>
    <property type="evidence" value="ECO:0007669"/>
    <property type="project" value="UniProtKB-SubCell"/>
</dbReference>
<dbReference type="AlphaFoldDB" id="A0A1F5P585"/>
<evidence type="ECO:0000256" key="2">
    <source>
        <dbReference type="ARBA" id="ARBA00011006"/>
    </source>
</evidence>
<keyword evidence="4 7" id="KW-0812">Transmembrane</keyword>
<dbReference type="InterPro" id="IPR007341">
    <property type="entry name" value="Transgly_assoc"/>
</dbReference>
<protein>
    <recommendedName>
        <fullName evidence="10">Transglycosylase</fullName>
    </recommendedName>
</protein>
<keyword evidence="5 7" id="KW-1133">Transmembrane helix</keyword>
<evidence type="ECO:0000256" key="7">
    <source>
        <dbReference type="SAM" id="Phobius"/>
    </source>
</evidence>
<evidence type="ECO:0000256" key="6">
    <source>
        <dbReference type="ARBA" id="ARBA00023136"/>
    </source>
</evidence>
<dbReference type="Proteomes" id="UP000176786">
    <property type="component" value="Unassembled WGS sequence"/>
</dbReference>
<evidence type="ECO:0000256" key="5">
    <source>
        <dbReference type="ARBA" id="ARBA00022989"/>
    </source>
</evidence>
<dbReference type="PANTHER" id="PTHR33884">
    <property type="entry name" value="UPF0410 PROTEIN YMGE"/>
    <property type="match status" value="1"/>
</dbReference>
<evidence type="ECO:0000313" key="9">
    <source>
        <dbReference type="Proteomes" id="UP000176786"/>
    </source>
</evidence>
<reference evidence="8 9" key="1">
    <citation type="journal article" date="2016" name="Nat. Commun.">
        <title>Thousands of microbial genomes shed light on interconnected biogeochemical processes in an aquifer system.</title>
        <authorList>
            <person name="Anantharaman K."/>
            <person name="Brown C.T."/>
            <person name="Hug L.A."/>
            <person name="Sharon I."/>
            <person name="Castelle C.J."/>
            <person name="Probst A.J."/>
            <person name="Thomas B.C."/>
            <person name="Singh A."/>
            <person name="Wilkins M.J."/>
            <person name="Karaoz U."/>
            <person name="Brodie E.L."/>
            <person name="Williams K.H."/>
            <person name="Hubbard S.S."/>
            <person name="Banfield J.F."/>
        </authorList>
    </citation>
    <scope>NUCLEOTIDE SEQUENCE [LARGE SCALE GENOMIC DNA]</scope>
</reference>
<feature type="transmembrane region" description="Helical" evidence="7">
    <location>
        <begin position="29"/>
        <end position="52"/>
    </location>
</feature>
<keyword evidence="6 7" id="KW-0472">Membrane</keyword>
<dbReference type="PANTHER" id="PTHR33884:SF3">
    <property type="entry name" value="UPF0410 PROTEIN YMGE"/>
    <property type="match status" value="1"/>
</dbReference>
<comment type="similarity">
    <text evidence="2">Belongs to the UPF0410 family.</text>
</comment>
<evidence type="ECO:0000313" key="8">
    <source>
        <dbReference type="EMBL" id="OGE84974.1"/>
    </source>
</evidence>
<sequence>MNFILWIIFGGLAGWIASMIVGNDGGMGIIGNIIVGVIGAFFGGWITDKIGIGGMPGAERPTSIISFATAVGGAIILLLILNALF</sequence>
<organism evidence="8 9">
    <name type="scientific">Candidatus Doudnabacteria bacterium RIFCSPHIGHO2_02_FULL_46_11</name>
    <dbReference type="NCBI Taxonomy" id="1817832"/>
    <lineage>
        <taxon>Bacteria</taxon>
        <taxon>Candidatus Doudnaibacteriota</taxon>
    </lineage>
</organism>
<evidence type="ECO:0000256" key="1">
    <source>
        <dbReference type="ARBA" id="ARBA00004651"/>
    </source>
</evidence>
<proteinExistence type="inferred from homology"/>
<comment type="subcellular location">
    <subcellularLocation>
        <location evidence="1">Cell membrane</location>
        <topology evidence="1">Multi-pass membrane protein</topology>
    </subcellularLocation>
</comment>
<evidence type="ECO:0008006" key="10">
    <source>
        <dbReference type="Google" id="ProtNLM"/>
    </source>
</evidence>
<comment type="caution">
    <text evidence="8">The sequence shown here is derived from an EMBL/GenBank/DDBJ whole genome shotgun (WGS) entry which is preliminary data.</text>
</comment>
<keyword evidence="3" id="KW-1003">Cell membrane</keyword>
<evidence type="ECO:0000256" key="3">
    <source>
        <dbReference type="ARBA" id="ARBA00022475"/>
    </source>
</evidence>
<name>A0A1F5P585_9BACT</name>
<gene>
    <name evidence="8" type="ORF">A3J48_00560</name>
</gene>